<dbReference type="GO" id="GO:0009313">
    <property type="term" value="P:oligosaccharide catabolic process"/>
    <property type="evidence" value="ECO:0007669"/>
    <property type="project" value="TreeGrafter"/>
</dbReference>
<dbReference type="PANTHER" id="PTHR10357">
    <property type="entry name" value="ALPHA-AMYLASE FAMILY MEMBER"/>
    <property type="match status" value="1"/>
</dbReference>
<sequence>MASIDKTAPEHYQERAHFKECCIYQVYPASFCDSNGDGVGDIQGIISKLDYLKDLGVDVIWLSPV</sequence>
<dbReference type="Pfam" id="PF00128">
    <property type="entry name" value="Alpha-amylase"/>
    <property type="match status" value="1"/>
</dbReference>
<feature type="domain" description="Glycosyl hydrolase family 13 catalytic" evidence="2">
    <location>
        <begin position="25"/>
        <end position="65"/>
    </location>
</feature>
<keyword evidence="4" id="KW-1185">Reference proteome</keyword>
<reference evidence="3 4" key="1">
    <citation type="submission" date="2017-03" db="EMBL/GenBank/DDBJ databases">
        <title>Genomes of endolithic fungi from Antarctica.</title>
        <authorList>
            <person name="Coleine C."/>
            <person name="Masonjones S."/>
            <person name="Stajich J.E."/>
        </authorList>
    </citation>
    <scope>NUCLEOTIDE SEQUENCE [LARGE SCALE GENOMIC DNA]</scope>
    <source>
        <strain evidence="3 4">CCFEE 5184</strain>
    </source>
</reference>
<evidence type="ECO:0000259" key="2">
    <source>
        <dbReference type="Pfam" id="PF00128"/>
    </source>
</evidence>
<dbReference type="InterPro" id="IPR017853">
    <property type="entry name" value="GH"/>
</dbReference>
<dbReference type="OrthoDB" id="1740265at2759"/>
<organism evidence="3 4">
    <name type="scientific">Friedmanniomyces simplex</name>
    <dbReference type="NCBI Taxonomy" id="329884"/>
    <lineage>
        <taxon>Eukaryota</taxon>
        <taxon>Fungi</taxon>
        <taxon>Dikarya</taxon>
        <taxon>Ascomycota</taxon>
        <taxon>Pezizomycotina</taxon>
        <taxon>Dothideomycetes</taxon>
        <taxon>Dothideomycetidae</taxon>
        <taxon>Mycosphaerellales</taxon>
        <taxon>Teratosphaeriaceae</taxon>
        <taxon>Friedmanniomyces</taxon>
    </lineage>
</organism>
<dbReference type="EMBL" id="NAJQ01002432">
    <property type="protein sequence ID" value="TKA43445.1"/>
    <property type="molecule type" value="Genomic_DNA"/>
</dbReference>
<dbReference type="GO" id="GO:0004556">
    <property type="term" value="F:alpha-amylase activity"/>
    <property type="evidence" value="ECO:0007669"/>
    <property type="project" value="TreeGrafter"/>
</dbReference>
<comment type="caution">
    <text evidence="3">The sequence shown here is derived from an EMBL/GenBank/DDBJ whole genome shotgun (WGS) entry which is preliminary data.</text>
</comment>
<protein>
    <submittedName>
        <fullName evidence="3">Oligo-1,6-glucosidase</fullName>
    </submittedName>
</protein>
<comment type="similarity">
    <text evidence="1">Belongs to the glycosyl hydrolase 13 family.</text>
</comment>
<dbReference type="SUPFAM" id="SSF51445">
    <property type="entry name" value="(Trans)glycosidases"/>
    <property type="match status" value="1"/>
</dbReference>
<feature type="non-terminal residue" evidence="3">
    <location>
        <position position="65"/>
    </location>
</feature>
<evidence type="ECO:0000313" key="4">
    <source>
        <dbReference type="Proteomes" id="UP000309340"/>
    </source>
</evidence>
<dbReference type="AlphaFoldDB" id="A0A4U0V6K7"/>
<evidence type="ECO:0000256" key="1">
    <source>
        <dbReference type="ARBA" id="ARBA00008061"/>
    </source>
</evidence>
<dbReference type="STRING" id="329884.A0A4U0V6K7"/>
<dbReference type="Proteomes" id="UP000309340">
    <property type="component" value="Unassembled WGS sequence"/>
</dbReference>
<accession>A0A4U0V6K7</accession>
<dbReference type="Gene3D" id="3.20.20.80">
    <property type="entry name" value="Glycosidases"/>
    <property type="match status" value="1"/>
</dbReference>
<name>A0A4U0V6K7_9PEZI</name>
<dbReference type="InterPro" id="IPR006047">
    <property type="entry name" value="GH13_cat_dom"/>
</dbReference>
<evidence type="ECO:0000313" key="3">
    <source>
        <dbReference type="EMBL" id="TKA43445.1"/>
    </source>
</evidence>
<gene>
    <name evidence="3" type="ORF">B0A55_12253</name>
</gene>
<proteinExistence type="inferred from homology"/>
<dbReference type="PANTHER" id="PTHR10357:SF179">
    <property type="entry name" value="NEUTRAL AND BASIC AMINO ACID TRANSPORT PROTEIN RBAT"/>
    <property type="match status" value="1"/>
</dbReference>